<evidence type="ECO:0000313" key="8">
    <source>
        <dbReference type="Proteomes" id="UP001220395"/>
    </source>
</evidence>
<keyword evidence="4 6" id="KW-1133">Transmembrane helix</keyword>
<keyword evidence="5 6" id="KW-0472">Membrane</keyword>
<comment type="subcellular location">
    <subcellularLocation>
        <location evidence="1">Cell membrane</location>
    </subcellularLocation>
</comment>
<keyword evidence="7" id="KW-0969">Cilium</keyword>
<dbReference type="EMBL" id="CP117411">
    <property type="protein sequence ID" value="WCT72907.1"/>
    <property type="molecule type" value="Genomic_DNA"/>
</dbReference>
<evidence type="ECO:0000256" key="3">
    <source>
        <dbReference type="ARBA" id="ARBA00022692"/>
    </source>
</evidence>
<evidence type="ECO:0000256" key="4">
    <source>
        <dbReference type="ARBA" id="ARBA00022989"/>
    </source>
</evidence>
<sequence length="94" mass="10112">MIGSYLLNLLLMVPLVGGLAFLSIWLMRKLQPGLAIGKRERAVKVVDAVPLGAMSRLAVVDFAGKRLLVAVSRGRVDLLSEAPAPAEFTLPDEE</sequence>
<keyword evidence="7" id="KW-0966">Cell projection</keyword>
<keyword evidence="3 6" id="KW-0812">Transmembrane</keyword>
<keyword evidence="7" id="KW-0282">Flagellum</keyword>
<dbReference type="InterPro" id="IPR022781">
    <property type="entry name" value="Flagellar_biosynth_FliO"/>
</dbReference>
<accession>A0ABY7TI68</accession>
<organism evidence="7 8">
    <name type="scientific">Sphingomonas naphthae</name>
    <dbReference type="NCBI Taxonomy" id="1813468"/>
    <lineage>
        <taxon>Bacteria</taxon>
        <taxon>Pseudomonadati</taxon>
        <taxon>Pseudomonadota</taxon>
        <taxon>Alphaproteobacteria</taxon>
        <taxon>Sphingomonadales</taxon>
        <taxon>Sphingomonadaceae</taxon>
        <taxon>Sphingomonas</taxon>
    </lineage>
</organism>
<evidence type="ECO:0000256" key="2">
    <source>
        <dbReference type="ARBA" id="ARBA00022475"/>
    </source>
</evidence>
<reference evidence="7 8" key="1">
    <citation type="submission" date="2023-02" db="EMBL/GenBank/DDBJ databases">
        <title>Genome sequence of Sphingomonas naphthae.</title>
        <authorList>
            <person name="Kim S."/>
            <person name="Heo J."/>
            <person name="Kwon S.-W."/>
        </authorList>
    </citation>
    <scope>NUCLEOTIDE SEQUENCE [LARGE SCALE GENOMIC DNA]</scope>
    <source>
        <strain evidence="7 8">KACC 18716</strain>
    </source>
</reference>
<evidence type="ECO:0000313" key="7">
    <source>
        <dbReference type="EMBL" id="WCT72907.1"/>
    </source>
</evidence>
<gene>
    <name evidence="7" type="ORF">PQ455_14875</name>
</gene>
<dbReference type="Pfam" id="PF04347">
    <property type="entry name" value="FliO"/>
    <property type="match status" value="1"/>
</dbReference>
<protein>
    <submittedName>
        <fullName evidence="7">Flagellar biosynthetic protein FliO</fullName>
    </submittedName>
</protein>
<keyword evidence="2" id="KW-1003">Cell membrane</keyword>
<dbReference type="Proteomes" id="UP001220395">
    <property type="component" value="Chromosome"/>
</dbReference>
<dbReference type="RefSeq" id="WP_273686882.1">
    <property type="nucleotide sequence ID" value="NZ_CP117411.1"/>
</dbReference>
<feature type="transmembrane region" description="Helical" evidence="6">
    <location>
        <begin position="6"/>
        <end position="26"/>
    </location>
</feature>
<keyword evidence="8" id="KW-1185">Reference proteome</keyword>
<evidence type="ECO:0000256" key="1">
    <source>
        <dbReference type="ARBA" id="ARBA00004236"/>
    </source>
</evidence>
<evidence type="ECO:0000256" key="6">
    <source>
        <dbReference type="SAM" id="Phobius"/>
    </source>
</evidence>
<name>A0ABY7TI68_9SPHN</name>
<evidence type="ECO:0000256" key="5">
    <source>
        <dbReference type="ARBA" id="ARBA00023136"/>
    </source>
</evidence>
<proteinExistence type="predicted"/>